<organism evidence="1 2">
    <name type="scientific">Hondaea fermentalgiana</name>
    <dbReference type="NCBI Taxonomy" id="2315210"/>
    <lineage>
        <taxon>Eukaryota</taxon>
        <taxon>Sar</taxon>
        <taxon>Stramenopiles</taxon>
        <taxon>Bigyra</taxon>
        <taxon>Labyrinthulomycetes</taxon>
        <taxon>Thraustochytrida</taxon>
        <taxon>Thraustochytriidae</taxon>
        <taxon>Hondaea</taxon>
    </lineage>
</organism>
<sequence length="499" mass="55400">MGLGKTPRREAADPAAEFAEEIKMATYVDVDDVLWAGGDAFDKEVPVASVVDGENRKRTVLDDMMGLFVERETYRCFSRVGAKKGFILKDKRGSAMLTVALPKERGDPIEVANAHNRGIFALQADRTDEHAYELIFRDSHANAFTVSGPDWERSCFSVQGSVAGLGFGSSLNIKFSGDVCFGPFLRTYIMDDHDNILASVQHSAPGVDREYTGIEFTINECPEDTDLGLVVVMFIGYILIRKYETVVHLAGGGWAMESTSTMSEPSKRVSPADFAEEIKMATHVDINDTTWEGDENEVPMASVVNDETRRRSINDEWMSLFAEQESYKCYARVGTKRGYILKDSRESVMLTIVLPQDKDDPIEIVNAHNRGIFALQPKRIDEHVYEFVFRDSRANTFTVCGPDWERSCFSVQGSVAGTGFGSSLKIKFSGDVCFGPFLNTIIADDVDRVLATVHHGSPGVDREFTGLQLTINKCPADTDVGLVVVMFIAFILIQRYESD</sequence>
<keyword evidence="2" id="KW-1185">Reference proteome</keyword>
<dbReference type="AlphaFoldDB" id="A0A2R5G7F5"/>
<proteinExistence type="predicted"/>
<dbReference type="InParanoid" id="A0A2R5G7F5"/>
<protein>
    <submittedName>
        <fullName evidence="1">Uncharacterized protein</fullName>
    </submittedName>
</protein>
<comment type="caution">
    <text evidence="1">The sequence shown here is derived from an EMBL/GenBank/DDBJ whole genome shotgun (WGS) entry which is preliminary data.</text>
</comment>
<dbReference type="Proteomes" id="UP000241890">
    <property type="component" value="Unassembled WGS sequence"/>
</dbReference>
<evidence type="ECO:0000313" key="2">
    <source>
        <dbReference type="Proteomes" id="UP000241890"/>
    </source>
</evidence>
<reference evidence="1 2" key="1">
    <citation type="submission" date="2017-12" db="EMBL/GenBank/DDBJ databases">
        <title>Sequencing, de novo assembly and annotation of complete genome of a new Thraustochytrid species, strain FCC1311.</title>
        <authorList>
            <person name="Sedici K."/>
            <person name="Godart F."/>
            <person name="Aiese Cigliano R."/>
            <person name="Sanseverino W."/>
            <person name="Barakat M."/>
            <person name="Ortet P."/>
            <person name="Marechal E."/>
            <person name="Cagnac O."/>
            <person name="Amato A."/>
        </authorList>
    </citation>
    <scope>NUCLEOTIDE SEQUENCE [LARGE SCALE GENOMIC DNA]</scope>
</reference>
<gene>
    <name evidence="1" type="ORF">FCC1311_001902</name>
</gene>
<name>A0A2R5G7F5_9STRA</name>
<dbReference type="EMBL" id="BEYU01000001">
    <property type="protein sequence ID" value="GBG23971.1"/>
    <property type="molecule type" value="Genomic_DNA"/>
</dbReference>
<accession>A0A2R5G7F5</accession>
<evidence type="ECO:0000313" key="1">
    <source>
        <dbReference type="EMBL" id="GBG23971.1"/>
    </source>
</evidence>